<protein>
    <recommendedName>
        <fullName evidence="4">Metallo-beta-lactamase domain-containing protein</fullName>
    </recommendedName>
</protein>
<evidence type="ECO:0000256" key="1">
    <source>
        <dbReference type="SAM" id="SignalP"/>
    </source>
</evidence>
<evidence type="ECO:0008006" key="4">
    <source>
        <dbReference type="Google" id="ProtNLM"/>
    </source>
</evidence>
<reference evidence="2" key="1">
    <citation type="submission" date="2023-01" db="EMBL/GenBank/DDBJ databases">
        <title>Metagenome sequencing of chrysophaentin producing Chrysophaeum taylorii.</title>
        <authorList>
            <person name="Davison J."/>
            <person name="Bewley C."/>
        </authorList>
    </citation>
    <scope>NUCLEOTIDE SEQUENCE</scope>
    <source>
        <strain evidence="2">NIES-1699</strain>
    </source>
</reference>
<dbReference type="EMBL" id="JAQMWT010000551">
    <property type="protein sequence ID" value="KAJ8599641.1"/>
    <property type="molecule type" value="Genomic_DNA"/>
</dbReference>
<accession>A0AAD7XII4</accession>
<keyword evidence="3" id="KW-1185">Reference proteome</keyword>
<gene>
    <name evidence="2" type="ORF">CTAYLR_005421</name>
</gene>
<evidence type="ECO:0000313" key="2">
    <source>
        <dbReference type="EMBL" id="KAJ8599641.1"/>
    </source>
</evidence>
<dbReference type="Gene3D" id="3.60.15.10">
    <property type="entry name" value="Ribonuclease Z/Hydroxyacylglutathione hydrolase-like"/>
    <property type="match status" value="1"/>
</dbReference>
<feature type="chain" id="PRO_5042100953" description="Metallo-beta-lactamase domain-containing protein" evidence="1">
    <location>
        <begin position="18"/>
        <end position="263"/>
    </location>
</feature>
<feature type="signal peptide" evidence="1">
    <location>
        <begin position="1"/>
        <end position="17"/>
    </location>
</feature>
<dbReference type="SUPFAM" id="SSF56281">
    <property type="entry name" value="Metallo-hydrolase/oxidoreductase"/>
    <property type="match status" value="1"/>
</dbReference>
<dbReference type="PANTHER" id="PTHR36142">
    <property type="entry name" value="METALLO-HYDROLASE/OXIDOREDUCTASE SUPERFAMILY PROTEIN"/>
    <property type="match status" value="1"/>
</dbReference>
<keyword evidence="1" id="KW-0732">Signal</keyword>
<name>A0AAD7XII4_9STRA</name>
<sequence>MWFFFSVLPWVTSLSSAWEYTHLGINTQVWRSPRGTTLLVDPILVDELVFFGQKLLFRQSRADVPMRTQKLLGGDFDAIVLTQGWDDHAHRPTLSALAKHGKPVVGPATAKAAAKDAGLELTVLDHGGVTWVNECQIRAFPGALLGPPWSKRENSVWASYGGPSLYYEPHSDFDACEDVTADILVAPAVAQRIGGFDLVFGKIARGAKLLNARTVVALRNGENDSDGLLAPLIEQVGSYDEAKAALPPDVRFYAPQIGEEILI</sequence>
<proteinExistence type="predicted"/>
<dbReference type="Proteomes" id="UP001230188">
    <property type="component" value="Unassembled WGS sequence"/>
</dbReference>
<dbReference type="Pfam" id="PF13483">
    <property type="entry name" value="Lactamase_B_3"/>
    <property type="match status" value="1"/>
</dbReference>
<dbReference type="InterPro" id="IPR036866">
    <property type="entry name" value="RibonucZ/Hydroxyglut_hydro"/>
</dbReference>
<evidence type="ECO:0000313" key="3">
    <source>
        <dbReference type="Proteomes" id="UP001230188"/>
    </source>
</evidence>
<dbReference type="AlphaFoldDB" id="A0AAD7XII4"/>
<dbReference type="PANTHER" id="PTHR36142:SF2">
    <property type="entry name" value="METALLO-HYDROLASE_OXIDOREDUCTASE SUPERFAMILY PROTEIN"/>
    <property type="match status" value="1"/>
</dbReference>
<comment type="caution">
    <text evidence="2">The sequence shown here is derived from an EMBL/GenBank/DDBJ whole genome shotgun (WGS) entry which is preliminary data.</text>
</comment>
<organism evidence="2 3">
    <name type="scientific">Chrysophaeum taylorii</name>
    <dbReference type="NCBI Taxonomy" id="2483200"/>
    <lineage>
        <taxon>Eukaryota</taxon>
        <taxon>Sar</taxon>
        <taxon>Stramenopiles</taxon>
        <taxon>Ochrophyta</taxon>
        <taxon>Pelagophyceae</taxon>
        <taxon>Pelagomonadales</taxon>
        <taxon>Pelagomonadaceae</taxon>
        <taxon>Chrysophaeum</taxon>
    </lineage>
</organism>